<evidence type="ECO:0000259" key="1">
    <source>
        <dbReference type="Pfam" id="PF12697"/>
    </source>
</evidence>
<dbReference type="PRINTS" id="PR00111">
    <property type="entry name" value="ABHYDROLASE"/>
</dbReference>
<protein>
    <submittedName>
        <fullName evidence="2">Alpha/beta hydrolase</fullName>
    </submittedName>
</protein>
<dbReference type="GO" id="GO:0016787">
    <property type="term" value="F:hydrolase activity"/>
    <property type="evidence" value="ECO:0007669"/>
    <property type="project" value="UniProtKB-KW"/>
</dbReference>
<dbReference type="InterPro" id="IPR000073">
    <property type="entry name" value="AB_hydrolase_1"/>
</dbReference>
<proteinExistence type="predicted"/>
<comment type="caution">
    <text evidence="2">The sequence shown here is derived from an EMBL/GenBank/DDBJ whole genome shotgun (WGS) entry which is preliminary data.</text>
</comment>
<keyword evidence="2" id="KW-0378">Hydrolase</keyword>
<dbReference type="Pfam" id="PF12697">
    <property type="entry name" value="Abhydrolase_6"/>
    <property type="match status" value="1"/>
</dbReference>
<gene>
    <name evidence="2" type="ORF">HH308_10445</name>
</gene>
<accession>A0A848KZK9</accession>
<evidence type="ECO:0000313" key="3">
    <source>
        <dbReference type="Proteomes" id="UP000550729"/>
    </source>
</evidence>
<sequence>MRIPAVLSAATAAAVHLNHTLYSPVLGSPRVAATVSGSGPAVLLLNGFGAAGTVWPHQVIELAGHTVLRVDARGTGRSRDLSTAYTIATLADDARSAMLDHGISSAVVVGWSLGGMVAQELALRYPEGVSKLILVGSVPPVPEMRLPMTRTPVLMARLAIPSTSARWQRGVWALGGPGAAHEHPEAMREFAVQLAAAGLSWWGPMLQSAAATTWRDPGRLSRITAPTTILHGTDDPVVPVSNARTLARLIPGARLTALPGVGHLVPYEATSSLIEEITHDR</sequence>
<dbReference type="AlphaFoldDB" id="A0A848KZK9"/>
<name>A0A848KZK9_9ACTN</name>
<evidence type="ECO:0000313" key="2">
    <source>
        <dbReference type="EMBL" id="NMO01631.1"/>
    </source>
</evidence>
<keyword evidence="3" id="KW-1185">Reference proteome</keyword>
<dbReference type="Proteomes" id="UP000550729">
    <property type="component" value="Unassembled WGS sequence"/>
</dbReference>
<dbReference type="Gene3D" id="3.40.50.1820">
    <property type="entry name" value="alpha/beta hydrolase"/>
    <property type="match status" value="1"/>
</dbReference>
<dbReference type="InterPro" id="IPR029058">
    <property type="entry name" value="AB_hydrolase_fold"/>
</dbReference>
<dbReference type="SUPFAM" id="SSF53474">
    <property type="entry name" value="alpha/beta-Hydrolases"/>
    <property type="match status" value="1"/>
</dbReference>
<dbReference type="PANTHER" id="PTHR43433">
    <property type="entry name" value="HYDROLASE, ALPHA/BETA FOLD FAMILY PROTEIN"/>
    <property type="match status" value="1"/>
</dbReference>
<organism evidence="2 3">
    <name type="scientific">Gordonia asplenii</name>
    <dbReference type="NCBI Taxonomy" id="2725283"/>
    <lineage>
        <taxon>Bacteria</taxon>
        <taxon>Bacillati</taxon>
        <taxon>Actinomycetota</taxon>
        <taxon>Actinomycetes</taxon>
        <taxon>Mycobacteriales</taxon>
        <taxon>Gordoniaceae</taxon>
        <taxon>Gordonia</taxon>
    </lineage>
</organism>
<dbReference type="PANTHER" id="PTHR43433:SF5">
    <property type="entry name" value="AB HYDROLASE-1 DOMAIN-CONTAINING PROTEIN"/>
    <property type="match status" value="1"/>
</dbReference>
<dbReference type="EMBL" id="JABBNB010000009">
    <property type="protein sequence ID" value="NMO01631.1"/>
    <property type="molecule type" value="Genomic_DNA"/>
</dbReference>
<feature type="domain" description="AB hydrolase-1" evidence="1">
    <location>
        <begin position="42"/>
        <end position="268"/>
    </location>
</feature>
<reference evidence="2 3" key="1">
    <citation type="submission" date="2020-04" db="EMBL/GenBank/DDBJ databases">
        <title>Gordonia sp. nov. TBRC 11910.</title>
        <authorList>
            <person name="Suriyachadkun C."/>
        </authorList>
    </citation>
    <scope>NUCLEOTIDE SEQUENCE [LARGE SCALE GENOMIC DNA]</scope>
    <source>
        <strain evidence="2 3">TBRC 11910</strain>
    </source>
</reference>
<dbReference type="InterPro" id="IPR050471">
    <property type="entry name" value="AB_hydrolase"/>
</dbReference>
<dbReference type="RefSeq" id="WP_170194145.1">
    <property type="nucleotide sequence ID" value="NZ_JABBNB010000009.1"/>
</dbReference>